<dbReference type="PROSITE" id="PS51187">
    <property type="entry name" value="AUTOINDUCER_SYNTH_2"/>
    <property type="match status" value="1"/>
</dbReference>
<dbReference type="SUPFAM" id="SSF55729">
    <property type="entry name" value="Acyl-CoA N-acyltransferases (Nat)"/>
    <property type="match status" value="1"/>
</dbReference>
<dbReference type="InterPro" id="IPR016181">
    <property type="entry name" value="Acyl_CoA_acyltransferase"/>
</dbReference>
<evidence type="ECO:0000256" key="10">
    <source>
        <dbReference type="SAM" id="MobiDB-lite"/>
    </source>
</evidence>
<evidence type="ECO:0000256" key="8">
    <source>
        <dbReference type="PROSITE-ProRule" id="PRU00533"/>
    </source>
</evidence>
<proteinExistence type="inferred from homology"/>
<dbReference type="InterPro" id="IPR001690">
    <property type="entry name" value="Autoind_synthase"/>
</dbReference>
<dbReference type="InterPro" id="IPR018311">
    <property type="entry name" value="Autoind_synth_CS"/>
</dbReference>
<dbReference type="AlphaFoldDB" id="A0A7X1U559"/>
<keyword evidence="6 8" id="KW-0071">Autoinducer synthesis</keyword>
<feature type="region of interest" description="Disordered" evidence="10">
    <location>
        <begin position="208"/>
        <end position="229"/>
    </location>
</feature>
<comment type="catalytic activity">
    <reaction evidence="7 9">
        <text>a fatty acyl-[ACP] + S-adenosyl-L-methionine = an N-acyl-L-homoserine lactone + S-methyl-5'-thioadenosine + holo-[ACP] + H(+)</text>
        <dbReference type="Rhea" id="RHEA:10096"/>
        <dbReference type="Rhea" id="RHEA-COMP:9685"/>
        <dbReference type="Rhea" id="RHEA-COMP:14125"/>
        <dbReference type="ChEBI" id="CHEBI:15378"/>
        <dbReference type="ChEBI" id="CHEBI:17509"/>
        <dbReference type="ChEBI" id="CHEBI:55474"/>
        <dbReference type="ChEBI" id="CHEBI:59789"/>
        <dbReference type="ChEBI" id="CHEBI:64479"/>
        <dbReference type="ChEBI" id="CHEBI:138651"/>
        <dbReference type="EC" id="2.3.1.184"/>
    </reaction>
</comment>
<dbReference type="Pfam" id="PF00765">
    <property type="entry name" value="Autoind_synth"/>
    <property type="match status" value="1"/>
</dbReference>
<dbReference type="GO" id="GO:0009372">
    <property type="term" value="P:quorum sensing"/>
    <property type="evidence" value="ECO:0007669"/>
    <property type="project" value="UniProtKB-UniRule"/>
</dbReference>
<dbReference type="EC" id="2.3.1.184" evidence="1 9"/>
<evidence type="ECO:0000256" key="2">
    <source>
        <dbReference type="ARBA" id="ARBA00018768"/>
    </source>
</evidence>
<keyword evidence="5 9" id="KW-0949">S-adenosyl-L-methionine</keyword>
<evidence type="ECO:0000256" key="6">
    <source>
        <dbReference type="ARBA" id="ARBA00022929"/>
    </source>
</evidence>
<organism evidence="11 12">
    <name type="scientific">Pseudomonas piscis</name>
    <dbReference type="NCBI Taxonomy" id="2614538"/>
    <lineage>
        <taxon>Bacteria</taxon>
        <taxon>Pseudomonadati</taxon>
        <taxon>Pseudomonadota</taxon>
        <taxon>Gammaproteobacteria</taxon>
        <taxon>Pseudomonadales</taxon>
        <taxon>Pseudomonadaceae</taxon>
        <taxon>Pseudomonas</taxon>
    </lineage>
</organism>
<accession>A0A7X1U559</accession>
<evidence type="ECO:0000256" key="5">
    <source>
        <dbReference type="ARBA" id="ARBA00022691"/>
    </source>
</evidence>
<name>A0A7X1U559_9PSED</name>
<evidence type="ECO:0000313" key="12">
    <source>
        <dbReference type="Proteomes" id="UP000486534"/>
    </source>
</evidence>
<evidence type="ECO:0000256" key="7">
    <source>
        <dbReference type="ARBA" id="ARBA00048576"/>
    </source>
</evidence>
<comment type="caution">
    <text evidence="11">The sequence shown here is derived from an EMBL/GenBank/DDBJ whole genome shotgun (WGS) entry which is preliminary data.</text>
</comment>
<evidence type="ECO:0000256" key="9">
    <source>
        <dbReference type="RuleBase" id="RU361135"/>
    </source>
</evidence>
<gene>
    <name evidence="11" type="ORF">GDH07_17950</name>
</gene>
<comment type="similarity">
    <text evidence="8 9">Belongs to the autoinducer synthase family.</text>
</comment>
<dbReference type="PRINTS" id="PR01549">
    <property type="entry name" value="AUTOINDCRSYN"/>
</dbReference>
<dbReference type="PROSITE" id="PS00949">
    <property type="entry name" value="AUTOINDUCER_SYNTH_1"/>
    <property type="match status" value="1"/>
</dbReference>
<keyword evidence="3 8" id="KW-0673">Quorum sensing</keyword>
<sequence length="229" mass="25578">MDKVSFYNIDYTNASQDLLGNLYGLRKEVFADRLNWKVNVCGDQEIDEYDNPRATYLVGVHTGVPLASLRLINTLHPYMVEGPFRSFFSQPAPKHRLIAESSRFFVDKTRSRALGLERLPLTEMLLLAMHSHGAHTGLESIVTVVSQAMSRIVHRAGWHYEILDSGQASPGERVLLLKMPISPDNAGRLQAMIATKGGNHLYELHTAGPRQRSASARRAPQTMPMLTAL</sequence>
<dbReference type="PANTHER" id="PTHR39322:SF1">
    <property type="entry name" value="ISOVALERYL-HOMOSERINE LACTONE SYNTHASE"/>
    <property type="match status" value="1"/>
</dbReference>
<dbReference type="GO" id="GO:0061579">
    <property type="term" value="F:N-acyl homoserine lactone synthase activity"/>
    <property type="evidence" value="ECO:0007669"/>
    <property type="project" value="UniProtKB-UniRule"/>
</dbReference>
<reference evidence="11 12" key="1">
    <citation type="submission" date="2019-10" db="EMBL/GenBank/DDBJ databases">
        <title>Pseudomonas dajingensis sp. nov., isolated from the profound head ulcers of farmed Murray cod (Maccullochella peelii peelii).</title>
        <authorList>
            <person name="Liu Y."/>
        </authorList>
    </citation>
    <scope>NUCLEOTIDE SEQUENCE [LARGE SCALE GENOMIC DNA]</scope>
    <source>
        <strain evidence="11 12">MC042</strain>
    </source>
</reference>
<dbReference type="Proteomes" id="UP000486534">
    <property type="component" value="Unassembled WGS sequence"/>
</dbReference>
<evidence type="ECO:0000256" key="4">
    <source>
        <dbReference type="ARBA" id="ARBA00022679"/>
    </source>
</evidence>
<dbReference type="Gene3D" id="3.40.630.30">
    <property type="match status" value="1"/>
</dbReference>
<evidence type="ECO:0000256" key="1">
    <source>
        <dbReference type="ARBA" id="ARBA00012340"/>
    </source>
</evidence>
<dbReference type="GO" id="GO:0007165">
    <property type="term" value="P:signal transduction"/>
    <property type="evidence" value="ECO:0007669"/>
    <property type="project" value="TreeGrafter"/>
</dbReference>
<evidence type="ECO:0000256" key="3">
    <source>
        <dbReference type="ARBA" id="ARBA00022654"/>
    </source>
</evidence>
<keyword evidence="4 9" id="KW-0808">Transferase</keyword>
<dbReference type="PANTHER" id="PTHR39322">
    <property type="entry name" value="ACYL-HOMOSERINE-LACTONE SYNTHASE"/>
    <property type="match status" value="1"/>
</dbReference>
<dbReference type="EMBL" id="WHUV01000003">
    <property type="protein sequence ID" value="MQA55202.1"/>
    <property type="molecule type" value="Genomic_DNA"/>
</dbReference>
<evidence type="ECO:0000313" key="11">
    <source>
        <dbReference type="EMBL" id="MQA55202.1"/>
    </source>
</evidence>
<feature type="compositionally biased region" description="Low complexity" evidence="10">
    <location>
        <begin position="208"/>
        <end position="221"/>
    </location>
</feature>
<protein>
    <recommendedName>
        <fullName evidence="2 9">Acyl-homoserine-lactone synthase</fullName>
        <ecNumber evidence="1 9">2.3.1.184</ecNumber>
    </recommendedName>
    <alternativeName>
        <fullName evidence="9">Autoinducer synthesis protein</fullName>
    </alternativeName>
</protein>